<accession>A0ABV1FMF5</accession>
<feature type="transmembrane region" description="Helical" evidence="1">
    <location>
        <begin position="79"/>
        <end position="97"/>
    </location>
</feature>
<name>A0ABV1FMF5_9BACT</name>
<dbReference type="Proteomes" id="UP001487296">
    <property type="component" value="Unassembled WGS sequence"/>
</dbReference>
<evidence type="ECO:0008006" key="4">
    <source>
        <dbReference type="Google" id="ProtNLM"/>
    </source>
</evidence>
<keyword evidence="1" id="KW-0812">Transmembrane</keyword>
<keyword evidence="1" id="KW-0472">Membrane</keyword>
<evidence type="ECO:0000313" key="3">
    <source>
        <dbReference type="Proteomes" id="UP001487296"/>
    </source>
</evidence>
<dbReference type="RefSeq" id="WP_215758541.1">
    <property type="nucleotide sequence ID" value="NZ_JAHKBE010000001.1"/>
</dbReference>
<feature type="transmembrane region" description="Helical" evidence="1">
    <location>
        <begin position="371"/>
        <end position="390"/>
    </location>
</feature>
<comment type="caution">
    <text evidence="2">The sequence shown here is derived from an EMBL/GenBank/DDBJ whole genome shotgun (WGS) entry which is preliminary data.</text>
</comment>
<gene>
    <name evidence="2" type="ORF">AAAT34_00840</name>
</gene>
<keyword evidence="3" id="KW-1185">Reference proteome</keyword>
<feature type="transmembrane region" description="Helical" evidence="1">
    <location>
        <begin position="46"/>
        <end position="67"/>
    </location>
</feature>
<reference evidence="2 3" key="1">
    <citation type="submission" date="2024-04" db="EMBL/GenBank/DDBJ databases">
        <title>Human intestinal bacterial collection.</title>
        <authorList>
            <person name="Pauvert C."/>
            <person name="Hitch T.C.A."/>
            <person name="Clavel T."/>
        </authorList>
    </citation>
    <scope>NUCLEOTIDE SEQUENCE [LARGE SCALE GENOMIC DNA]</scope>
    <source>
        <strain evidence="2 3">CLA-AA-H145</strain>
    </source>
</reference>
<keyword evidence="1" id="KW-1133">Transmembrane helix</keyword>
<evidence type="ECO:0000313" key="2">
    <source>
        <dbReference type="EMBL" id="MEQ2485596.1"/>
    </source>
</evidence>
<feature type="transmembrane region" description="Helical" evidence="1">
    <location>
        <begin position="224"/>
        <end position="248"/>
    </location>
</feature>
<feature type="transmembrane region" description="Helical" evidence="1">
    <location>
        <begin position="134"/>
        <end position="154"/>
    </location>
</feature>
<proteinExistence type="predicted"/>
<feature type="transmembrane region" description="Helical" evidence="1">
    <location>
        <begin position="103"/>
        <end position="122"/>
    </location>
</feature>
<evidence type="ECO:0000256" key="1">
    <source>
        <dbReference type="SAM" id="Phobius"/>
    </source>
</evidence>
<dbReference type="EMBL" id="JBBNFP010000002">
    <property type="protein sequence ID" value="MEQ2485596.1"/>
    <property type="molecule type" value="Genomic_DNA"/>
</dbReference>
<organism evidence="2 3">
    <name type="scientific">Hallella faecis</name>
    <dbReference type="NCBI Taxonomy" id="2841596"/>
    <lineage>
        <taxon>Bacteria</taxon>
        <taxon>Pseudomonadati</taxon>
        <taxon>Bacteroidota</taxon>
        <taxon>Bacteroidia</taxon>
        <taxon>Bacteroidales</taxon>
        <taxon>Prevotellaceae</taxon>
        <taxon>Hallella</taxon>
    </lineage>
</organism>
<sequence>MTFNLDKYLTFNKSKLYTLRKSTLVVWLYTIGILIAFLTTMNPWPLWRLSTTYMVFSSAFIALAMIIDRQLSNRAFSDGNYIYPTVAFFVLVFYQTMIGNGNVSSFIAAFCNCFIFFSFFRYKAELRQRIVTIICKGLAAFLCVSITFFFLYIIGFSLPNQSLVSPDEFYYFTNYYLFLIDDRTLFAFFPRFQSIFIEPSQLGTACVLLLQVQRGHWKKWYNSILLFATIISFSLGAYAYLFAIIFLNLWCNRKKMIRKVMGTIAVLSTIVIGSFFYNGGDNLLQDLIIARMEINDGELAGNNRTTESFDKEYDSFMQSSDVLFGRQRDNSEFGNSGYKVYIYQYGVVGLILLIGFFVVSYRKGKDRRAEISSLIVASMVFIVDGFVVWYCRYIPLFCTATSEPPTTDQQELSVSAS</sequence>
<feature type="transmembrane region" description="Helical" evidence="1">
    <location>
        <begin position="340"/>
        <end position="359"/>
    </location>
</feature>
<feature type="transmembrane region" description="Helical" evidence="1">
    <location>
        <begin position="260"/>
        <end position="277"/>
    </location>
</feature>
<protein>
    <recommendedName>
        <fullName evidence="4">O-antigen ligase-like membrane protein</fullName>
    </recommendedName>
</protein>
<feature type="transmembrane region" description="Helical" evidence="1">
    <location>
        <begin position="21"/>
        <end position="40"/>
    </location>
</feature>